<dbReference type="AlphaFoldDB" id="A0A9J6BSQ4"/>
<keyword evidence="3" id="KW-1185">Reference proteome</keyword>
<protein>
    <submittedName>
        <fullName evidence="2">Uncharacterized protein</fullName>
    </submittedName>
</protein>
<organism evidence="2 3">
    <name type="scientific">Polypedilum vanderplanki</name>
    <name type="common">Sleeping chironomid midge</name>
    <dbReference type="NCBI Taxonomy" id="319348"/>
    <lineage>
        <taxon>Eukaryota</taxon>
        <taxon>Metazoa</taxon>
        <taxon>Ecdysozoa</taxon>
        <taxon>Arthropoda</taxon>
        <taxon>Hexapoda</taxon>
        <taxon>Insecta</taxon>
        <taxon>Pterygota</taxon>
        <taxon>Neoptera</taxon>
        <taxon>Endopterygota</taxon>
        <taxon>Diptera</taxon>
        <taxon>Nematocera</taxon>
        <taxon>Chironomoidea</taxon>
        <taxon>Chironomidae</taxon>
        <taxon>Chironominae</taxon>
        <taxon>Polypedilum</taxon>
        <taxon>Polypedilum</taxon>
    </lineage>
</organism>
<feature type="region of interest" description="Disordered" evidence="1">
    <location>
        <begin position="500"/>
        <end position="596"/>
    </location>
</feature>
<feature type="region of interest" description="Disordered" evidence="1">
    <location>
        <begin position="1117"/>
        <end position="1159"/>
    </location>
</feature>
<dbReference type="OrthoDB" id="10562504at2759"/>
<feature type="compositionally biased region" description="Basic residues" evidence="1">
    <location>
        <begin position="836"/>
        <end position="849"/>
    </location>
</feature>
<feature type="compositionally biased region" description="Low complexity" evidence="1">
    <location>
        <begin position="60"/>
        <end position="77"/>
    </location>
</feature>
<feature type="compositionally biased region" description="Low complexity" evidence="1">
    <location>
        <begin position="426"/>
        <end position="437"/>
    </location>
</feature>
<reference evidence="2" key="1">
    <citation type="submission" date="2021-03" db="EMBL/GenBank/DDBJ databases">
        <title>Chromosome level genome of the anhydrobiotic midge Polypedilum vanderplanki.</title>
        <authorList>
            <person name="Yoshida Y."/>
            <person name="Kikawada T."/>
            <person name="Gusev O."/>
        </authorList>
    </citation>
    <scope>NUCLEOTIDE SEQUENCE</scope>
    <source>
        <strain evidence="2">NIAS01</strain>
        <tissue evidence="2">Whole body or cell culture</tissue>
    </source>
</reference>
<feature type="compositionally biased region" description="Basic and acidic residues" evidence="1">
    <location>
        <begin position="962"/>
        <end position="973"/>
    </location>
</feature>
<feature type="region of interest" description="Disordered" evidence="1">
    <location>
        <begin position="831"/>
        <end position="850"/>
    </location>
</feature>
<proteinExistence type="predicted"/>
<evidence type="ECO:0000313" key="2">
    <source>
        <dbReference type="EMBL" id="KAG5672770.1"/>
    </source>
</evidence>
<feature type="region of interest" description="Disordered" evidence="1">
    <location>
        <begin position="608"/>
        <end position="630"/>
    </location>
</feature>
<feature type="region of interest" description="Disordered" evidence="1">
    <location>
        <begin position="945"/>
        <end position="973"/>
    </location>
</feature>
<feature type="compositionally biased region" description="Polar residues" evidence="1">
    <location>
        <begin position="438"/>
        <end position="460"/>
    </location>
</feature>
<feature type="compositionally biased region" description="Low complexity" evidence="1">
    <location>
        <begin position="510"/>
        <end position="525"/>
    </location>
</feature>
<feature type="region of interest" description="Disordered" evidence="1">
    <location>
        <begin position="426"/>
        <end position="465"/>
    </location>
</feature>
<feature type="compositionally biased region" description="Low complexity" evidence="1">
    <location>
        <begin position="379"/>
        <end position="393"/>
    </location>
</feature>
<feature type="compositionally biased region" description="Acidic residues" evidence="1">
    <location>
        <begin position="884"/>
        <end position="895"/>
    </location>
</feature>
<feature type="region of interest" description="Disordered" evidence="1">
    <location>
        <begin position="179"/>
        <end position="202"/>
    </location>
</feature>
<gene>
    <name evidence="2" type="ORF">PVAND_002866</name>
</gene>
<accession>A0A9J6BSQ4</accession>
<evidence type="ECO:0000313" key="3">
    <source>
        <dbReference type="Proteomes" id="UP001107558"/>
    </source>
</evidence>
<feature type="compositionally biased region" description="Low complexity" evidence="1">
    <location>
        <begin position="561"/>
        <end position="570"/>
    </location>
</feature>
<comment type="caution">
    <text evidence="2">The sequence shown here is derived from an EMBL/GenBank/DDBJ whole genome shotgun (WGS) entry which is preliminary data.</text>
</comment>
<feature type="compositionally biased region" description="Polar residues" evidence="1">
    <location>
        <begin position="500"/>
        <end position="509"/>
    </location>
</feature>
<feature type="compositionally biased region" description="Low complexity" evidence="1">
    <location>
        <begin position="609"/>
        <end position="626"/>
    </location>
</feature>
<feature type="region of interest" description="Disordered" evidence="1">
    <location>
        <begin position="884"/>
        <end position="912"/>
    </location>
</feature>
<feature type="region of interest" description="Disordered" evidence="1">
    <location>
        <begin position="378"/>
        <end position="406"/>
    </location>
</feature>
<name>A0A9J6BSQ4_POLVA</name>
<feature type="region of interest" description="Disordered" evidence="1">
    <location>
        <begin position="45"/>
        <end position="77"/>
    </location>
</feature>
<dbReference type="EMBL" id="JADBJN010000003">
    <property type="protein sequence ID" value="KAG5672770.1"/>
    <property type="molecule type" value="Genomic_DNA"/>
</dbReference>
<feature type="compositionally biased region" description="Polar residues" evidence="1">
    <location>
        <begin position="1143"/>
        <end position="1153"/>
    </location>
</feature>
<evidence type="ECO:0000256" key="1">
    <source>
        <dbReference type="SAM" id="MobiDB-lite"/>
    </source>
</evidence>
<dbReference type="Proteomes" id="UP001107558">
    <property type="component" value="Chromosome 3"/>
</dbReference>
<sequence>MTTVVKSQTNNCNRIANLCCPSNQNGEQNGIPKKIVKVIDPLNTLNREKGPLKSPPPPTSNGNGTNSNSNNSDSPTDLLSKMKIIEDESTAHGIKLTDVGLPHISVQTIECKKTEKPQTTIIIYKPKNSNRAPTAKVIVTKSHFVNNTAQESSISSTTNQNNYLTESSVINSSMNMTPTTNHNASASATENNNNNNNNNFATPSSSSSFIDTSIFAASPTTADLLNNALENDLIDLTSNAIATKNVHVPTDADIDFMNNYLKSLPDYSNCNNSNNSSSNLAAAASTGSINNLANVKLREHPNPKPYHNIFNESNHVPPPLHYGKHGVSQSPQLQRKPVRIPLSKSNSIHTFTKQRNFLQNNLHNNSITSKEIIDDDNSNKISRSTSSNSVITNDPCTGHNSKEGNDFMGFMRKPSSLMNIFKKLGSSQNSQSFSPQQAAVTNNSTNQASHDANSKCSKTPSLEPKRSISDFWRDNVTSTQQQHPPKFGWNYHKIIPQFKSNQTQQQPTASVVVSNQTQNQIQNSTKPFPSPLSQKRKGNNVTGKRLEPMSANIMPASKPKQQQQIFQSTQTRDSQPKKENISIQESSKQQQQQQTLNHDNLNKSSIFDQQQQQRQEFQKQNPQNNNKTKENLKLAKEEFFKGTTVATTTQHKPSHELIKSSSNSHIYMNQDDPNYFKNLHKITKSLNNNATNLMMNKPSQQPVQQQQQQTVTKPIPLHKSISNSSVPSYLTNTHLHLHHHHHHHPQQIYLPAAATQFQPSSAPVHAPAFIYPAFTASHDMQMIPKSNIPICYKYSLNKSSSNSSMGPATIGFYSLNEKPAFTASGIPVLWPQPTSHHQHHHQQAPHHINKSSSSSCIYAKTLNQSAHLSKNNGIFARYKPILSDDDDNDSDMSDDDISKHSNASYVNNVPAPPPFNNRKYSIPTIGNGANFTPFTKISTIQIPVNGQLPPPFKSKNAAMAMERQEEQQKSLDNKKQSLAEGNDTKAQKQNSSVQIAQNTNNNNNNIFFNLMTNNPLTETQNTATIAQHQQQNLQLQQDGHPHATAAAFGVGVISGEQIYTPYTKYLSDRKYFADLNVCGESKLHTATPAVVNEQQQRRNSGTSTCMNKSKIPMYNENKSKQQQQQQIIKEHQHHAQPPPPSSTVINAQPTQLSNTNNNNTNEIDILSAFDPFYVQSTESQQNISSPTTNKLHKLLTSVAKEQQWSDYKNCDAYGSDLLFCGTETAETRHCHSDDDKKKELEILLMSNGLLIDLLSISLF</sequence>